<dbReference type="InterPro" id="IPR037682">
    <property type="entry name" value="TonB_C"/>
</dbReference>
<dbReference type="GO" id="GO:0031992">
    <property type="term" value="F:energy transducer activity"/>
    <property type="evidence" value="ECO:0007669"/>
    <property type="project" value="TreeGrafter"/>
</dbReference>
<dbReference type="EMBL" id="FQVQ01000010">
    <property type="protein sequence ID" value="SHF49067.1"/>
    <property type="molecule type" value="Genomic_DNA"/>
</dbReference>
<dbReference type="Pfam" id="PF03544">
    <property type="entry name" value="TonB_C"/>
    <property type="match status" value="1"/>
</dbReference>
<name>A0A1M5C376_9FLAO</name>
<feature type="transmembrane region" description="Helical" evidence="2">
    <location>
        <begin position="37"/>
        <end position="57"/>
    </location>
</feature>
<dbReference type="InterPro" id="IPR051045">
    <property type="entry name" value="TonB-dependent_transducer"/>
</dbReference>
<dbReference type="PANTHER" id="PTHR33446:SF2">
    <property type="entry name" value="PROTEIN TONB"/>
    <property type="match status" value="1"/>
</dbReference>
<reference evidence="4 5" key="1">
    <citation type="submission" date="2016-11" db="EMBL/GenBank/DDBJ databases">
        <authorList>
            <person name="Jaros S."/>
            <person name="Januszkiewicz K."/>
            <person name="Wedrychowicz H."/>
        </authorList>
    </citation>
    <scope>NUCLEOTIDE SEQUENCE [LARGE SCALE GENOMIC DNA]</scope>
    <source>
        <strain evidence="4 5">DSM 25660</strain>
    </source>
</reference>
<evidence type="ECO:0000313" key="4">
    <source>
        <dbReference type="EMBL" id="SHF49067.1"/>
    </source>
</evidence>
<keyword evidence="5" id="KW-1185">Reference proteome</keyword>
<feature type="region of interest" description="Disordered" evidence="1">
    <location>
        <begin position="87"/>
        <end position="168"/>
    </location>
</feature>
<organism evidence="4 5">
    <name type="scientific">Flavobacterium fontis</name>
    <dbReference type="NCBI Taxonomy" id="1124188"/>
    <lineage>
        <taxon>Bacteria</taxon>
        <taxon>Pseudomonadati</taxon>
        <taxon>Bacteroidota</taxon>
        <taxon>Flavobacteriia</taxon>
        <taxon>Flavobacteriales</taxon>
        <taxon>Flavobacteriaceae</taxon>
        <taxon>Flavobacterium</taxon>
    </lineage>
</organism>
<dbReference type="GO" id="GO:0055085">
    <property type="term" value="P:transmembrane transport"/>
    <property type="evidence" value="ECO:0007669"/>
    <property type="project" value="InterPro"/>
</dbReference>
<protein>
    <submittedName>
        <fullName evidence="4">Protein TonB</fullName>
    </submittedName>
</protein>
<sequence>MNHVSIFEKKWLDVIFEGKNQQYGAYQLRRENEKTTWLAFIFGLSLLTFGIFLLSSFHTKPTPDNNLPPILSDTLVLTKVEIKKEVHKGESAQAKTTENEVKKYTPVAPELVPVEPEPEPKDPVVNPNPGLGSDTGTSTNPFANGGDPNGTSTQPTSGGDSGNAIDPNAIENAVGLDEQPEFPGGINRFYEEIKRRFDPQALEETDQVHRVFVTFVIEKNGTMTDIQILRNADESVDKEALRVLHAIKAKWRPGQKKGQAVRSRFTIPITVSQ</sequence>
<dbReference type="STRING" id="1124188.SAMN05444377_11079"/>
<keyword evidence="2" id="KW-0472">Membrane</keyword>
<dbReference type="OrthoDB" id="1095452at2"/>
<gene>
    <name evidence="4" type="ORF">SAMN05444377_11079</name>
</gene>
<evidence type="ECO:0000256" key="2">
    <source>
        <dbReference type="SAM" id="Phobius"/>
    </source>
</evidence>
<evidence type="ECO:0000256" key="1">
    <source>
        <dbReference type="SAM" id="MobiDB-lite"/>
    </source>
</evidence>
<dbReference type="Gene3D" id="3.30.1150.10">
    <property type="match status" value="1"/>
</dbReference>
<dbReference type="PANTHER" id="PTHR33446">
    <property type="entry name" value="PROTEIN TONB-RELATED"/>
    <property type="match status" value="1"/>
</dbReference>
<dbReference type="AlphaFoldDB" id="A0A1M5C376"/>
<feature type="compositionally biased region" description="Polar residues" evidence="1">
    <location>
        <begin position="149"/>
        <end position="158"/>
    </location>
</feature>
<dbReference type="SUPFAM" id="SSF74653">
    <property type="entry name" value="TolA/TonB C-terminal domain"/>
    <property type="match status" value="1"/>
</dbReference>
<evidence type="ECO:0000259" key="3">
    <source>
        <dbReference type="Pfam" id="PF03544"/>
    </source>
</evidence>
<dbReference type="RefSeq" id="WP_073363614.1">
    <property type="nucleotide sequence ID" value="NZ_FQVQ01000010.1"/>
</dbReference>
<proteinExistence type="predicted"/>
<keyword evidence="2" id="KW-0812">Transmembrane</keyword>
<evidence type="ECO:0000313" key="5">
    <source>
        <dbReference type="Proteomes" id="UP000184147"/>
    </source>
</evidence>
<keyword evidence="2" id="KW-1133">Transmembrane helix</keyword>
<feature type="domain" description="TonB C-terminal" evidence="3">
    <location>
        <begin position="199"/>
        <end position="269"/>
    </location>
</feature>
<dbReference type="Proteomes" id="UP000184147">
    <property type="component" value="Unassembled WGS sequence"/>
</dbReference>
<dbReference type="GO" id="GO:0098797">
    <property type="term" value="C:plasma membrane protein complex"/>
    <property type="evidence" value="ECO:0007669"/>
    <property type="project" value="TreeGrafter"/>
</dbReference>
<accession>A0A1M5C376</accession>